<evidence type="ECO:0000259" key="14">
    <source>
        <dbReference type="Pfam" id="PF17708"/>
    </source>
</evidence>
<dbReference type="GO" id="GO:0070269">
    <property type="term" value="P:pyroptotic inflammatory response"/>
    <property type="evidence" value="ECO:0007669"/>
    <property type="project" value="TreeGrafter"/>
</dbReference>
<gene>
    <name evidence="15" type="ORF">mMyoMyo1_006045</name>
</gene>
<evidence type="ECO:0000256" key="12">
    <source>
        <dbReference type="SAM" id="MobiDB-lite"/>
    </source>
</evidence>
<protein>
    <submittedName>
        <fullName evidence="15">Gasdermin D</fullName>
    </submittedName>
</protein>
<dbReference type="PANTHER" id="PTHR16399">
    <property type="entry name" value="GASDERMIN"/>
    <property type="match status" value="1"/>
</dbReference>
<dbReference type="Pfam" id="PF04598">
    <property type="entry name" value="Gasdermin"/>
    <property type="match status" value="1"/>
</dbReference>
<evidence type="ECO:0000256" key="2">
    <source>
        <dbReference type="ARBA" id="ARBA00004651"/>
    </source>
</evidence>
<keyword evidence="16" id="KW-1185">Reference proteome</keyword>
<dbReference type="Proteomes" id="UP000527355">
    <property type="component" value="Unassembled WGS sequence"/>
</dbReference>
<dbReference type="InterPro" id="IPR041263">
    <property type="entry name" value="Gasdermin_PUB"/>
</dbReference>
<feature type="domain" description="Gasdermin PUB" evidence="14">
    <location>
        <begin position="397"/>
        <end position="571"/>
    </location>
</feature>
<dbReference type="GO" id="GO:0005546">
    <property type="term" value="F:phosphatidylinositol-4,5-bisphosphate binding"/>
    <property type="evidence" value="ECO:0007669"/>
    <property type="project" value="TreeGrafter"/>
</dbReference>
<dbReference type="InterPro" id="IPR007677">
    <property type="entry name" value="Gasdermin"/>
</dbReference>
<dbReference type="Pfam" id="PF17708">
    <property type="entry name" value="Gasdermin_C"/>
    <property type="match status" value="1"/>
</dbReference>
<dbReference type="GO" id="GO:0012501">
    <property type="term" value="P:programmed cell death"/>
    <property type="evidence" value="ECO:0007669"/>
    <property type="project" value="UniProtKB-KW"/>
</dbReference>
<keyword evidence="7" id="KW-1210">Necrosis</keyword>
<keyword evidence="4" id="KW-1134">Transmembrane beta strand</keyword>
<keyword evidence="6" id="KW-0963">Cytoplasm</keyword>
<evidence type="ECO:0000256" key="4">
    <source>
        <dbReference type="ARBA" id="ARBA00022452"/>
    </source>
</evidence>
<proteinExistence type="inferred from homology"/>
<evidence type="ECO:0000256" key="11">
    <source>
        <dbReference type="ARBA" id="ARBA00023288"/>
    </source>
</evidence>
<sequence length="599" mass="64832">MCLLSVWTALAETSAPRCFRVPQTFGKEPPGSSAGGRGPWSFPAATGGPSCVCRFHFWVLSPQLAERCFGGSRAQPGSPSPSDLTSCAPGTWAPSSRTRPRPPPPGSMSAFERVVKSVVQELDRPGELVPVDSLRSSTSFQPYCLLARRPPGSRFWRPRYKGINLSIKDILEPDDPEPAVQCIGPYQFQDSVDGQLQGRVELSVPGQSGFSGGASVSGSSSASMNVCTLRVDPNTWETMHQERRLRQPEHKVLQQLRSRGDDVFVVTEVLQTQKEVEVTRTRRQEGSGQFVLPGAMCFQGQGEGHLSRKRTVTIPKGSILAFQVAQLVITGSGWDILFSPSKKQRTFEPPPVGDLLPGGASSQPRRPSFRFSIWSIVKQLSLIGDGLEDDRQAPAEDFPGLQAEVKACARRLESLSGPLCQQLLTGLRQVLQDEPALEALEESLEQGLCCGRVEPLQGPVGDILECLVLPGRTLVEELAGPIAYLLEALAALSETQHVLLAQALEAKALEAKALSEPLQLVESLLEQTTPWQEPRAVSLPPGLLGSSWGPEVPTWTLLEACGLELQAGAPQASWRPEAQGRTCALYACLALLLQLSQLC</sequence>
<evidence type="ECO:0000313" key="16">
    <source>
        <dbReference type="Proteomes" id="UP000527355"/>
    </source>
</evidence>
<name>A0A7J7R3L1_MYOMY</name>
<dbReference type="InterPro" id="IPR040460">
    <property type="entry name" value="Gasdermin_pore"/>
</dbReference>
<keyword evidence="8" id="KW-0812">Transmembrane</keyword>
<reference evidence="15 16" key="1">
    <citation type="journal article" date="2020" name="Nature">
        <title>Six reference-quality genomes reveal evolution of bat adaptations.</title>
        <authorList>
            <person name="Jebb D."/>
            <person name="Huang Z."/>
            <person name="Pippel M."/>
            <person name="Hughes G.M."/>
            <person name="Lavrichenko K."/>
            <person name="Devanna P."/>
            <person name="Winkler S."/>
            <person name="Jermiin L.S."/>
            <person name="Skirmuntt E.C."/>
            <person name="Katzourakis A."/>
            <person name="Burkitt-Gray L."/>
            <person name="Ray D.A."/>
            <person name="Sullivan K.A.M."/>
            <person name="Roscito J.G."/>
            <person name="Kirilenko B.M."/>
            <person name="Davalos L.M."/>
            <person name="Corthals A.P."/>
            <person name="Power M.L."/>
            <person name="Jones G."/>
            <person name="Ransome R.D."/>
            <person name="Dechmann D.K.N."/>
            <person name="Locatelli A.G."/>
            <person name="Puechmaille S.J."/>
            <person name="Fedrigo O."/>
            <person name="Jarvis E.D."/>
            <person name="Hiller M."/>
            <person name="Vernes S.C."/>
            <person name="Myers E.W."/>
            <person name="Teeling E.C."/>
        </authorList>
    </citation>
    <scope>NUCLEOTIDE SEQUENCE [LARGE SCALE GENOMIC DNA]</scope>
    <source>
        <strain evidence="15">MMyoMyo1</strain>
        <tissue evidence="15">Flight muscle</tissue>
    </source>
</reference>
<dbReference type="GO" id="GO:0070273">
    <property type="term" value="F:phosphatidylinositol-4-phosphate binding"/>
    <property type="evidence" value="ECO:0007669"/>
    <property type="project" value="TreeGrafter"/>
</dbReference>
<dbReference type="GO" id="GO:0005886">
    <property type="term" value="C:plasma membrane"/>
    <property type="evidence" value="ECO:0007669"/>
    <property type="project" value="UniProtKB-SubCell"/>
</dbReference>
<dbReference type="PANTHER" id="PTHR16399:SF15">
    <property type="entry name" value="GASDERMIN-D"/>
    <property type="match status" value="1"/>
</dbReference>
<dbReference type="GO" id="GO:0001786">
    <property type="term" value="F:phosphatidylserine binding"/>
    <property type="evidence" value="ECO:0007669"/>
    <property type="project" value="TreeGrafter"/>
</dbReference>
<evidence type="ECO:0000256" key="6">
    <source>
        <dbReference type="ARBA" id="ARBA00022490"/>
    </source>
</evidence>
<keyword evidence="10" id="KW-0564">Palmitate</keyword>
<evidence type="ECO:0000256" key="7">
    <source>
        <dbReference type="ARBA" id="ARBA00022590"/>
    </source>
</evidence>
<dbReference type="GO" id="GO:0042742">
    <property type="term" value="P:defense response to bacterium"/>
    <property type="evidence" value="ECO:0007669"/>
    <property type="project" value="TreeGrafter"/>
</dbReference>
<comment type="subcellular location">
    <subcellularLocation>
        <location evidence="2">Cell membrane</location>
        <topology evidence="2">Multi-pass membrane protein</topology>
    </subcellularLocation>
    <subcellularLocation>
        <location evidence="1">Cytoplasm</location>
    </subcellularLocation>
</comment>
<dbReference type="EMBL" id="JABWUV010000038">
    <property type="protein sequence ID" value="KAF6270748.1"/>
    <property type="molecule type" value="Genomic_DNA"/>
</dbReference>
<evidence type="ECO:0000259" key="13">
    <source>
        <dbReference type="Pfam" id="PF04598"/>
    </source>
</evidence>
<comment type="similarity">
    <text evidence="3">Belongs to the gasdermin family.</text>
</comment>
<accession>A0A7J7R3L1</accession>
<evidence type="ECO:0000256" key="1">
    <source>
        <dbReference type="ARBA" id="ARBA00004496"/>
    </source>
</evidence>
<feature type="compositionally biased region" description="Polar residues" evidence="12">
    <location>
        <begin position="75"/>
        <end position="85"/>
    </location>
</feature>
<organism evidence="15 16">
    <name type="scientific">Myotis myotis</name>
    <name type="common">Greater mouse-eared bat</name>
    <name type="synonym">Vespertilio myotis</name>
    <dbReference type="NCBI Taxonomy" id="51298"/>
    <lineage>
        <taxon>Eukaryota</taxon>
        <taxon>Metazoa</taxon>
        <taxon>Chordata</taxon>
        <taxon>Craniata</taxon>
        <taxon>Vertebrata</taxon>
        <taxon>Euteleostomi</taxon>
        <taxon>Mammalia</taxon>
        <taxon>Eutheria</taxon>
        <taxon>Laurasiatheria</taxon>
        <taxon>Chiroptera</taxon>
        <taxon>Yangochiroptera</taxon>
        <taxon>Vespertilionidae</taxon>
        <taxon>Myotis</taxon>
    </lineage>
</organism>
<dbReference type="OrthoDB" id="9035105at2759"/>
<dbReference type="GO" id="GO:0072559">
    <property type="term" value="C:NLRP3 inflammasome complex"/>
    <property type="evidence" value="ECO:0007669"/>
    <property type="project" value="TreeGrafter"/>
</dbReference>
<evidence type="ECO:0000313" key="15">
    <source>
        <dbReference type="EMBL" id="KAF6270748.1"/>
    </source>
</evidence>
<dbReference type="VEuPathDB" id="HostDB:GeneID_118653172"/>
<feature type="region of interest" description="Disordered" evidence="12">
    <location>
        <begin position="71"/>
        <end position="109"/>
    </location>
</feature>
<feature type="domain" description="Gasdermin pore forming" evidence="13">
    <location>
        <begin position="110"/>
        <end position="349"/>
    </location>
</feature>
<evidence type="ECO:0000256" key="9">
    <source>
        <dbReference type="ARBA" id="ARBA00023136"/>
    </source>
</evidence>
<keyword evidence="9" id="KW-0472">Membrane</keyword>
<evidence type="ECO:0000256" key="5">
    <source>
        <dbReference type="ARBA" id="ARBA00022475"/>
    </source>
</evidence>
<evidence type="ECO:0000256" key="10">
    <source>
        <dbReference type="ARBA" id="ARBA00023139"/>
    </source>
</evidence>
<comment type="caution">
    <text evidence="15">The sequence shown here is derived from an EMBL/GenBank/DDBJ whole genome shotgun (WGS) entry which is preliminary data.</text>
</comment>
<keyword evidence="11" id="KW-0449">Lipoprotein</keyword>
<keyword evidence="5" id="KW-1003">Cell membrane</keyword>
<evidence type="ECO:0000256" key="8">
    <source>
        <dbReference type="ARBA" id="ARBA00022692"/>
    </source>
</evidence>
<dbReference type="AlphaFoldDB" id="A0A7J7R3L1"/>
<evidence type="ECO:0000256" key="3">
    <source>
        <dbReference type="ARBA" id="ARBA00009279"/>
    </source>
</evidence>